<evidence type="ECO:0000256" key="1">
    <source>
        <dbReference type="ARBA" id="ARBA00009477"/>
    </source>
</evidence>
<protein>
    <submittedName>
        <fullName evidence="4">Efflux transporter periplasmic adaptor subunit</fullName>
    </submittedName>
</protein>
<dbReference type="GO" id="GO:0015562">
    <property type="term" value="F:efflux transmembrane transporter activity"/>
    <property type="evidence" value="ECO:0007669"/>
    <property type="project" value="TreeGrafter"/>
</dbReference>
<dbReference type="SUPFAM" id="SSF111369">
    <property type="entry name" value="HlyD-like secretion proteins"/>
    <property type="match status" value="1"/>
</dbReference>
<feature type="chain" id="PRO_5008069540" evidence="2">
    <location>
        <begin position="20"/>
        <end position="244"/>
    </location>
</feature>
<sequence>MGKAWFLLVGLALAPILRAEPAADTEIRAQLTARNATTLSAELAAVIKELTVRDGERFKKGQLLVAFDCSIQQAQLEKARATAQGAAKTYEVDQRLAKLESISVLEVDVAAAKLGEAKADVALTQAGLEKCKIAAPFDGRVAELKAQRHQHLKVGDPIMDVLDDGQLEVKLIVPSPWLRWLKSGQAFSVHIDELDRDYPAEVATLGARIDPVSQTVAILGRITGKHAELLAGMSGRAAFPNQTH</sequence>
<dbReference type="EMBL" id="LUUK01000114">
    <property type="protein sequence ID" value="OAI20973.1"/>
    <property type="molecule type" value="Genomic_DNA"/>
</dbReference>
<name>A0A177NUL9_9GAMM</name>
<feature type="domain" description="Multidrug resistance protein MdtA-like alpha-helical hairpin" evidence="3">
    <location>
        <begin position="73"/>
        <end position="133"/>
    </location>
</feature>
<evidence type="ECO:0000256" key="2">
    <source>
        <dbReference type="SAM" id="SignalP"/>
    </source>
</evidence>
<evidence type="ECO:0000313" key="4">
    <source>
        <dbReference type="EMBL" id="OAI20973.1"/>
    </source>
</evidence>
<comment type="caution">
    <text evidence="4">The sequence shown here is derived from an EMBL/GenBank/DDBJ whole genome shotgun (WGS) entry which is preliminary data.</text>
</comment>
<dbReference type="OrthoDB" id="9778796at2"/>
<proteinExistence type="inferred from homology"/>
<dbReference type="AlphaFoldDB" id="A0A177NUL9"/>
<dbReference type="Pfam" id="PF25876">
    <property type="entry name" value="HH_MFP_RND"/>
    <property type="match status" value="1"/>
</dbReference>
<dbReference type="PANTHER" id="PTHR30469">
    <property type="entry name" value="MULTIDRUG RESISTANCE PROTEIN MDTA"/>
    <property type="match status" value="1"/>
</dbReference>
<reference evidence="5" key="1">
    <citation type="submission" date="2016-03" db="EMBL/GenBank/DDBJ databases">
        <authorList>
            <person name="Heylen K."/>
            <person name="De Vos P."/>
            <person name="Vekeman B."/>
        </authorList>
    </citation>
    <scope>NUCLEOTIDE SEQUENCE [LARGE SCALE GENOMIC DNA]</scope>
    <source>
        <strain evidence="5">R-45383</strain>
    </source>
</reference>
<dbReference type="RefSeq" id="WP_064027201.1">
    <property type="nucleotide sequence ID" value="NZ_LUUK01000114.1"/>
</dbReference>
<dbReference type="Proteomes" id="UP000077628">
    <property type="component" value="Unassembled WGS sequence"/>
</dbReference>
<dbReference type="Gene3D" id="2.40.30.170">
    <property type="match status" value="1"/>
</dbReference>
<keyword evidence="5" id="KW-1185">Reference proteome</keyword>
<feature type="signal peptide" evidence="2">
    <location>
        <begin position="1"/>
        <end position="19"/>
    </location>
</feature>
<accession>A0A177NUL9</accession>
<dbReference type="STRING" id="702114.A1355_23645"/>
<dbReference type="GO" id="GO:1990281">
    <property type="term" value="C:efflux pump complex"/>
    <property type="evidence" value="ECO:0007669"/>
    <property type="project" value="TreeGrafter"/>
</dbReference>
<evidence type="ECO:0000313" key="5">
    <source>
        <dbReference type="Proteomes" id="UP000077628"/>
    </source>
</evidence>
<organism evidence="4 5">
    <name type="scientific">Methylomonas koyamae</name>
    <dbReference type="NCBI Taxonomy" id="702114"/>
    <lineage>
        <taxon>Bacteria</taxon>
        <taxon>Pseudomonadati</taxon>
        <taxon>Pseudomonadota</taxon>
        <taxon>Gammaproteobacteria</taxon>
        <taxon>Methylococcales</taxon>
        <taxon>Methylococcaceae</taxon>
        <taxon>Methylomonas</taxon>
    </lineage>
</organism>
<evidence type="ECO:0000259" key="3">
    <source>
        <dbReference type="Pfam" id="PF25876"/>
    </source>
</evidence>
<keyword evidence="2" id="KW-0732">Signal</keyword>
<dbReference type="Gene3D" id="1.10.287.470">
    <property type="entry name" value="Helix hairpin bin"/>
    <property type="match status" value="1"/>
</dbReference>
<dbReference type="Gene3D" id="2.40.50.100">
    <property type="match status" value="1"/>
</dbReference>
<dbReference type="NCBIfam" id="TIGR01730">
    <property type="entry name" value="RND_mfp"/>
    <property type="match status" value="1"/>
</dbReference>
<comment type="similarity">
    <text evidence="1">Belongs to the membrane fusion protein (MFP) (TC 8.A.1) family.</text>
</comment>
<gene>
    <name evidence="4" type="ORF">A1355_23645</name>
</gene>
<dbReference type="InterPro" id="IPR006143">
    <property type="entry name" value="RND_pump_MFP"/>
</dbReference>
<dbReference type="InterPro" id="IPR058624">
    <property type="entry name" value="MdtA-like_HH"/>
</dbReference>